<dbReference type="EnsemblMetazoa" id="CJA33718.1">
    <property type="protein sequence ID" value="CJA33718.1"/>
    <property type="gene ID" value="WBGene00209565"/>
</dbReference>
<organism evidence="1 2">
    <name type="scientific">Caenorhabditis japonica</name>
    <dbReference type="NCBI Taxonomy" id="281687"/>
    <lineage>
        <taxon>Eukaryota</taxon>
        <taxon>Metazoa</taxon>
        <taxon>Ecdysozoa</taxon>
        <taxon>Nematoda</taxon>
        <taxon>Chromadorea</taxon>
        <taxon>Rhabditida</taxon>
        <taxon>Rhabditina</taxon>
        <taxon>Rhabditomorpha</taxon>
        <taxon>Rhabditoidea</taxon>
        <taxon>Rhabditidae</taxon>
        <taxon>Peloderinae</taxon>
        <taxon>Caenorhabditis</taxon>
    </lineage>
</organism>
<sequence>MDPSSSIFKPYQDYECWRGDRQTMLKSSIGRQLPYIVNFKKNTCQIFDITLERITHSFTFPESAKLVDVDYFPTEDGHFALDMAEGRRQKTLGLYRGLLEWNHVIAVGCKESTCYLARMTPIEASPGASVPIHDSKKSRISLMGVFITDGNLRYSQDDGCYRDYPISAVYISALALMPRSRTLLVGLSMGGILAAALNPSNQMVFLELRHERLIRELAPLEPEDDPDKFEYFIAAVDRSSRHPVMIQLWRGSFKTLEEVDDSVKYDRPHYAVCLEHKIPYGERWLAVNPIVTERGNLETRRRDDSMMDSMLNSSQSYGCSANRSHVLLAYERRKLTTTTTELPEFVVEAAIFDIDAWYYKRVPGGVSTDGTALRQCAFMSSIKSDINSDQVQDIGILTLVSTDVFRFPSLVSDADQLFYPSALSYDRVFVVGNNQISWMKIQSLQQTIIGTTIHVLLFLWDKYNKTPS</sequence>
<proteinExistence type="predicted"/>
<evidence type="ECO:0000313" key="2">
    <source>
        <dbReference type="Proteomes" id="UP000005237"/>
    </source>
</evidence>
<dbReference type="Proteomes" id="UP000005237">
    <property type="component" value="Unassembled WGS sequence"/>
</dbReference>
<reference evidence="2" key="1">
    <citation type="submission" date="2010-08" db="EMBL/GenBank/DDBJ databases">
        <authorList>
            <consortium name="Caenorhabditis japonica Sequencing Consortium"/>
            <person name="Wilson R.K."/>
        </authorList>
    </citation>
    <scope>NUCLEOTIDE SEQUENCE [LARGE SCALE GENOMIC DNA]</scope>
    <source>
        <strain evidence="2">DF5081</strain>
    </source>
</reference>
<name>A0A8R1IFT6_CAEJA</name>
<protein>
    <submittedName>
        <fullName evidence="1">Uncharacterized protein</fullName>
    </submittedName>
</protein>
<reference evidence="1" key="2">
    <citation type="submission" date="2022-06" db="UniProtKB">
        <authorList>
            <consortium name="EnsemblMetazoa"/>
        </authorList>
    </citation>
    <scope>IDENTIFICATION</scope>
    <source>
        <strain evidence="1">DF5081</strain>
    </source>
</reference>
<evidence type="ECO:0000313" key="1">
    <source>
        <dbReference type="EnsemblMetazoa" id="CJA33718.1"/>
    </source>
</evidence>
<dbReference type="AlphaFoldDB" id="A0A8R1IFT6"/>
<keyword evidence="2" id="KW-1185">Reference proteome</keyword>
<accession>A0A8R1IFT6</accession>